<feature type="region of interest" description="Disordered" evidence="5">
    <location>
        <begin position="607"/>
        <end position="720"/>
    </location>
</feature>
<dbReference type="InterPro" id="IPR051515">
    <property type="entry name" value="IRG"/>
</dbReference>
<feature type="region of interest" description="Disordered" evidence="5">
    <location>
        <begin position="576"/>
        <end position="595"/>
    </location>
</feature>
<gene>
    <name evidence="7" type="ORF">C1SCF055_LOCUS42823</name>
</gene>
<comment type="similarity">
    <text evidence="1">Belongs to the TRAFAC class dynamin-like GTPase superfamily. IRG family.</text>
</comment>
<dbReference type="InterPro" id="IPR027417">
    <property type="entry name" value="P-loop_NTPase"/>
</dbReference>
<feature type="compositionally biased region" description="Basic and acidic residues" evidence="5">
    <location>
        <begin position="778"/>
        <end position="794"/>
    </location>
</feature>
<keyword evidence="3" id="KW-0378">Hydrolase</keyword>
<evidence type="ECO:0000256" key="1">
    <source>
        <dbReference type="ARBA" id="ARBA00005429"/>
    </source>
</evidence>
<dbReference type="Pfam" id="PF05049">
    <property type="entry name" value="IIGP"/>
    <property type="match status" value="1"/>
</dbReference>
<evidence type="ECO:0000259" key="6">
    <source>
        <dbReference type="PROSITE" id="PS51716"/>
    </source>
</evidence>
<dbReference type="OrthoDB" id="422720at2759"/>
<dbReference type="Gene3D" id="3.40.50.300">
    <property type="entry name" value="P-loop containing nucleotide triphosphate hydrolases"/>
    <property type="match status" value="1"/>
</dbReference>
<evidence type="ECO:0000256" key="2">
    <source>
        <dbReference type="ARBA" id="ARBA00022741"/>
    </source>
</evidence>
<feature type="region of interest" description="Disordered" evidence="5">
    <location>
        <begin position="126"/>
        <end position="145"/>
    </location>
</feature>
<protein>
    <recommendedName>
        <fullName evidence="6">IRG-type G domain-containing protein</fullName>
    </recommendedName>
</protein>
<dbReference type="GO" id="GO:0005525">
    <property type="term" value="F:GTP binding"/>
    <property type="evidence" value="ECO:0007669"/>
    <property type="project" value="UniProtKB-KW"/>
</dbReference>
<sequence length="1236" mass="134502">MQVESLRLEARNAMLKAAGNGRLAQALKQMRKALPEKLAHTAEPQDDAKEVSVSEVFNAKAAPNPPGQEDFAQGTARALKLAWCMAGSPARSLRQKDVRKALQGERFCRPSLQAYPFVEHVQAEDKRDSEPIGAPGRSADHLAGQPRLTGSASAISLGLSRAKVGLRCVNSRCSSVGSLRPLKVKGPVLPPALPPTAFLHKHEPAAKQGMPCAPSLLPRARIGRVARRGNEFSSAEIVLAASAGIVTWVATGGNPGNLLGLGGGRSLKRQDMAEKEVQVARQMFFRAAENYADSRESTGVLLNRMAPEIVQVAKQRLEGAIKTLQQSWREQEIAEGEQEVKAYLVPEYLRNGKEKGAFMIAVAGNQSVGKSSFLRAFLGYEKVTTPTTTTEPVPYLFPVESDVPCMLWDLPPMPLGAARDQYMAMVGLRHFDLVIVMMDNKFSETELLLLDELKNWKVPHVLVRNKLDVDIEREFRNEQLVWDFRGVKDGLDDGVRAEILTDTLTTVKEDLVDLCAVKSVYCISTKGEYQQLFDWPALDDDLRKTIHMRCTPSMRADNMPGPQEEQEATHAELKAPPNEAGQNHAEPSSADYEGGWRTSTVWQPLASPASEKKLDPSSEKELQKSATEKVAERPAKPASELEKSVAEKPMHADAELQKSVAERTPKPADGLQKSATEKVAERPAKPADELEKSVAEKPMHADAELQKSVAEETPKLSDELQNSVAEMPAQLADELLRQYVAAKVAEGPLKPQDELQKTVAGKVSEQTPKPADALPKPVAERPPKPAFAELEKPVAGKPLQPTDELQNPVAEKVAEKVSTPAKDLPNPVSERPPKPAFAELEKPVAGKPLQPTDELQNPVAEKVAEKVSTPAKDLPNPVSERPPKPAVAELEKPVAGKPPKPTDELQNPVAEKVAEKVSTPAKDLPNPVSERPPKPAVAELEKPVAGKPPKPTDELQNPVAEKVAEKVATPAKDLPNPVFERPPKPVVAELEKPVAGKPPKPADELQNPVAEKVAEKVATPAKDLPNPVSERPPKPAVAELEKPVAGKPPKPTDELQKSLAKKPQTLPRQRPQSVGSEMPSRAEKLPESGTGRRQIRNGERRQTRAAGRIKIASTKCHSAAEGSTCGLPFACLQFNVLQLYRQDENCQMAMALAAPSIVSGVPALSRRSSPHGWLVPPLRPLRAPRTTNTVRRGMSGFSFVKFAIVGGLAHWLANFFNWTAHVDSVALEVQFFVEFD</sequence>
<comment type="caution">
    <text evidence="7">The sequence shown here is derived from an EMBL/GenBank/DDBJ whole genome shotgun (WGS) entry which is preliminary data.</text>
</comment>
<dbReference type="Proteomes" id="UP001152797">
    <property type="component" value="Unassembled WGS sequence"/>
</dbReference>
<dbReference type="PROSITE" id="PS51716">
    <property type="entry name" value="G_IRG"/>
    <property type="match status" value="1"/>
</dbReference>
<evidence type="ECO:0000256" key="4">
    <source>
        <dbReference type="ARBA" id="ARBA00023134"/>
    </source>
</evidence>
<dbReference type="EMBL" id="CAMXCT030006682">
    <property type="protein sequence ID" value="CAL4805543.1"/>
    <property type="molecule type" value="Genomic_DNA"/>
</dbReference>
<keyword evidence="9" id="KW-1185">Reference proteome</keyword>
<feature type="region of interest" description="Disordered" evidence="5">
    <location>
        <begin position="552"/>
        <end position="571"/>
    </location>
</feature>
<name>A0A9P1M0F7_9DINO</name>
<dbReference type="GO" id="GO:0016020">
    <property type="term" value="C:membrane"/>
    <property type="evidence" value="ECO:0007669"/>
    <property type="project" value="InterPro"/>
</dbReference>
<feature type="compositionally biased region" description="Basic and acidic residues" evidence="5">
    <location>
        <begin position="1039"/>
        <end position="1056"/>
    </location>
</feature>
<dbReference type="GO" id="GO:0016787">
    <property type="term" value="F:hydrolase activity"/>
    <property type="evidence" value="ECO:0007669"/>
    <property type="project" value="UniProtKB-KW"/>
</dbReference>
<dbReference type="PANTHER" id="PTHR32341">
    <property type="entry name" value="INTERFERON-INDUCIBLE GTPASE"/>
    <property type="match status" value="1"/>
</dbReference>
<feature type="region of interest" description="Disordered" evidence="5">
    <location>
        <begin position="746"/>
        <end position="1105"/>
    </location>
</feature>
<dbReference type="CDD" id="cd00882">
    <property type="entry name" value="Ras_like_GTPase"/>
    <property type="match status" value="1"/>
</dbReference>
<reference evidence="8" key="2">
    <citation type="submission" date="2024-04" db="EMBL/GenBank/DDBJ databases">
        <authorList>
            <person name="Chen Y."/>
            <person name="Shah S."/>
            <person name="Dougan E. K."/>
            <person name="Thang M."/>
            <person name="Chan C."/>
        </authorList>
    </citation>
    <scope>NUCLEOTIDE SEQUENCE [LARGE SCALE GENOMIC DNA]</scope>
</reference>
<keyword evidence="2" id="KW-0547">Nucleotide-binding</keyword>
<feature type="compositionally biased region" description="Basic and acidic residues" evidence="5">
    <location>
        <begin position="675"/>
        <end position="718"/>
    </location>
</feature>
<accession>A0A9P1M0F7</accession>
<organism evidence="7">
    <name type="scientific">Cladocopium goreaui</name>
    <dbReference type="NCBI Taxonomy" id="2562237"/>
    <lineage>
        <taxon>Eukaryota</taxon>
        <taxon>Sar</taxon>
        <taxon>Alveolata</taxon>
        <taxon>Dinophyceae</taxon>
        <taxon>Suessiales</taxon>
        <taxon>Symbiodiniaceae</taxon>
        <taxon>Cladocopium</taxon>
    </lineage>
</organism>
<proteinExistence type="inferred from homology"/>
<keyword evidence="4" id="KW-0342">GTP-binding</keyword>
<evidence type="ECO:0000313" key="8">
    <source>
        <dbReference type="EMBL" id="CAL1171606.1"/>
    </source>
</evidence>
<dbReference type="EMBL" id="CAMXCT010006682">
    <property type="protein sequence ID" value="CAI4018231.1"/>
    <property type="molecule type" value="Genomic_DNA"/>
</dbReference>
<dbReference type="InterPro" id="IPR007743">
    <property type="entry name" value="Immunity-related_GTPase-like"/>
</dbReference>
<dbReference type="SUPFAM" id="SSF52540">
    <property type="entry name" value="P-loop containing nucleoside triphosphate hydrolases"/>
    <property type="match status" value="1"/>
</dbReference>
<evidence type="ECO:0000313" key="9">
    <source>
        <dbReference type="Proteomes" id="UP001152797"/>
    </source>
</evidence>
<reference evidence="7" key="1">
    <citation type="submission" date="2022-10" db="EMBL/GenBank/DDBJ databases">
        <authorList>
            <person name="Chen Y."/>
            <person name="Dougan E. K."/>
            <person name="Chan C."/>
            <person name="Rhodes N."/>
            <person name="Thang M."/>
        </authorList>
    </citation>
    <scope>NUCLEOTIDE SEQUENCE</scope>
</reference>
<feature type="compositionally biased region" description="Basic and acidic residues" evidence="5">
    <location>
        <begin position="610"/>
        <end position="666"/>
    </location>
</feature>
<dbReference type="AlphaFoldDB" id="A0A9P1M0F7"/>
<dbReference type="EMBL" id="CAMXCT020006682">
    <property type="protein sequence ID" value="CAL1171606.1"/>
    <property type="molecule type" value="Genomic_DNA"/>
</dbReference>
<evidence type="ECO:0000256" key="5">
    <source>
        <dbReference type="SAM" id="MobiDB-lite"/>
    </source>
</evidence>
<evidence type="ECO:0000313" key="7">
    <source>
        <dbReference type="EMBL" id="CAI4018231.1"/>
    </source>
</evidence>
<feature type="compositionally biased region" description="Polar residues" evidence="5">
    <location>
        <begin position="1066"/>
        <end position="1075"/>
    </location>
</feature>
<dbReference type="PANTHER" id="PTHR32341:SF10">
    <property type="entry name" value="INTERFERON-INDUCIBLE GTPASE 5"/>
    <property type="match status" value="1"/>
</dbReference>
<dbReference type="InterPro" id="IPR030385">
    <property type="entry name" value="G_IRG_dom"/>
</dbReference>
<evidence type="ECO:0000256" key="3">
    <source>
        <dbReference type="ARBA" id="ARBA00022801"/>
    </source>
</evidence>
<feature type="domain" description="IRG-type G" evidence="6">
    <location>
        <begin position="356"/>
        <end position="545"/>
    </location>
</feature>